<dbReference type="EMBL" id="GGFM01012115">
    <property type="protein sequence ID" value="MBW32866.1"/>
    <property type="molecule type" value="Transcribed_RNA"/>
</dbReference>
<name>A0A2M3ZWD7_9DIPT</name>
<accession>A0A2M3ZWD7</accession>
<reference evidence="2" key="1">
    <citation type="submission" date="2018-01" db="EMBL/GenBank/DDBJ databases">
        <title>An insight into the sialome of Amazonian anophelines.</title>
        <authorList>
            <person name="Ribeiro J.M."/>
            <person name="Scarpassa V."/>
            <person name="Calvo E."/>
        </authorList>
    </citation>
    <scope>NUCLEOTIDE SEQUENCE</scope>
    <source>
        <tissue evidence="2">Salivary glands</tissue>
    </source>
</reference>
<evidence type="ECO:0000313" key="2">
    <source>
        <dbReference type="EMBL" id="MBW32866.1"/>
    </source>
</evidence>
<keyword evidence="1" id="KW-1133">Transmembrane helix</keyword>
<sequence>MQAPSTFGSMTAISQLSFAFASLLIWLTHRSRTCLLRRASGVFSHCALVAFSSSTIRWSSLVARSSLL</sequence>
<proteinExistence type="predicted"/>
<feature type="transmembrane region" description="Helical" evidence="1">
    <location>
        <begin position="6"/>
        <end position="27"/>
    </location>
</feature>
<keyword evidence="1" id="KW-0812">Transmembrane</keyword>
<evidence type="ECO:0000256" key="1">
    <source>
        <dbReference type="SAM" id="Phobius"/>
    </source>
</evidence>
<keyword evidence="1" id="KW-0472">Membrane</keyword>
<protein>
    <submittedName>
        <fullName evidence="2">Putative secreted peptide</fullName>
    </submittedName>
</protein>
<dbReference type="AlphaFoldDB" id="A0A2M3ZWD7"/>
<organism evidence="2">
    <name type="scientific">Anopheles braziliensis</name>
    <dbReference type="NCBI Taxonomy" id="58242"/>
    <lineage>
        <taxon>Eukaryota</taxon>
        <taxon>Metazoa</taxon>
        <taxon>Ecdysozoa</taxon>
        <taxon>Arthropoda</taxon>
        <taxon>Hexapoda</taxon>
        <taxon>Insecta</taxon>
        <taxon>Pterygota</taxon>
        <taxon>Neoptera</taxon>
        <taxon>Endopterygota</taxon>
        <taxon>Diptera</taxon>
        <taxon>Nematocera</taxon>
        <taxon>Culicoidea</taxon>
        <taxon>Culicidae</taxon>
        <taxon>Anophelinae</taxon>
        <taxon>Anopheles</taxon>
    </lineage>
</organism>